<accession>A0A3M0CWY1</accession>
<dbReference type="AlphaFoldDB" id="A0A3M0CWY1"/>
<name>A0A3M0CWY1_9EURY</name>
<feature type="compositionally biased region" description="Basic and acidic residues" evidence="1">
    <location>
        <begin position="130"/>
        <end position="147"/>
    </location>
</feature>
<evidence type="ECO:0008006" key="4">
    <source>
        <dbReference type="Google" id="ProtNLM"/>
    </source>
</evidence>
<organism evidence="2 3">
    <name type="scientific">Haloplanus aerogenes</name>
    <dbReference type="NCBI Taxonomy" id="660522"/>
    <lineage>
        <taxon>Archaea</taxon>
        <taxon>Methanobacteriati</taxon>
        <taxon>Methanobacteriota</taxon>
        <taxon>Stenosarchaea group</taxon>
        <taxon>Halobacteria</taxon>
        <taxon>Halobacteriales</taxon>
        <taxon>Haloferacaceae</taxon>
        <taxon>Haloplanus</taxon>
    </lineage>
</organism>
<feature type="compositionally biased region" description="Basic and acidic residues" evidence="1">
    <location>
        <begin position="193"/>
        <end position="204"/>
    </location>
</feature>
<gene>
    <name evidence="2" type="ORF">ATH50_3526</name>
</gene>
<feature type="region of interest" description="Disordered" evidence="1">
    <location>
        <begin position="64"/>
        <end position="147"/>
    </location>
</feature>
<protein>
    <recommendedName>
        <fullName evidence="4">DNA-binding protein</fullName>
    </recommendedName>
</protein>
<dbReference type="InterPro" id="IPR012340">
    <property type="entry name" value="NA-bd_OB-fold"/>
</dbReference>
<sequence length="398" mass="45233">MVCVELYRTPRSPLLTVCSLARLGRQRVSRVVPARLSVLGTHQTHSAGRSLQVATARVALFSGPSARAARAQGRSRRRERRVQQSLSERERRKPRGPVAVVGRRETPVEWYAPMSTKTPFGEEVSGAEQEPNKHEERWSVEESPDLRPSVEQEIQATVDTNHPDATPSGLTLAEEERWNAWEWEIERTRARFDRRQDSDREARSRRAATQMSSEWQRTFAKRRASVDPWADPDRIDPREQLSRAELGAVNREAMRLAEQLPRWSRSKLSRRLAERVVDGNDVASAVIGVFEELRWAPGQVIPIAAVGEVSRREVDICGEIAVLWEPSHPAIAQVGLIEDETGQTRFTAWKRSGVPSVREGEQVVFRTVATNWYQGRVSVALTGRSTIAFPERERWWAE</sequence>
<evidence type="ECO:0000256" key="1">
    <source>
        <dbReference type="SAM" id="MobiDB-lite"/>
    </source>
</evidence>
<reference evidence="2 3" key="1">
    <citation type="journal article" date="2015" name="Stand. Genomic Sci.">
        <title>Genomic Encyclopedia of Bacterial and Archaeal Type Strains, Phase III: the genomes of soil and plant-associated and newly described type strains.</title>
        <authorList>
            <person name="Whitman W.B."/>
            <person name="Woyke T."/>
            <person name="Klenk H.P."/>
            <person name="Zhou Y."/>
            <person name="Lilburn T.G."/>
            <person name="Beck B.J."/>
            <person name="De Vos P."/>
            <person name="Vandamme P."/>
            <person name="Eisen J.A."/>
            <person name="Garrity G."/>
            <person name="Hugenholtz P."/>
            <person name="Kyrpides N.C."/>
        </authorList>
    </citation>
    <scope>NUCLEOTIDE SEQUENCE [LARGE SCALE GENOMIC DNA]</scope>
    <source>
        <strain evidence="2 3">CGMCC 1.10124</strain>
    </source>
</reference>
<evidence type="ECO:0000313" key="3">
    <source>
        <dbReference type="Proteomes" id="UP000277326"/>
    </source>
</evidence>
<dbReference type="Gene3D" id="2.40.50.140">
    <property type="entry name" value="Nucleic acid-binding proteins"/>
    <property type="match status" value="1"/>
</dbReference>
<feature type="region of interest" description="Disordered" evidence="1">
    <location>
        <begin position="193"/>
        <end position="223"/>
    </location>
</feature>
<proteinExistence type="predicted"/>
<dbReference type="SUPFAM" id="SSF50249">
    <property type="entry name" value="Nucleic acid-binding proteins"/>
    <property type="match status" value="1"/>
</dbReference>
<dbReference type="Proteomes" id="UP000277326">
    <property type="component" value="Unassembled WGS sequence"/>
</dbReference>
<evidence type="ECO:0000313" key="2">
    <source>
        <dbReference type="EMBL" id="RMB08313.1"/>
    </source>
</evidence>
<comment type="caution">
    <text evidence="2">The sequence shown here is derived from an EMBL/GenBank/DDBJ whole genome shotgun (WGS) entry which is preliminary data.</text>
</comment>
<dbReference type="EMBL" id="REFS01000010">
    <property type="protein sequence ID" value="RMB08313.1"/>
    <property type="molecule type" value="Genomic_DNA"/>
</dbReference>